<evidence type="ECO:0000256" key="1">
    <source>
        <dbReference type="ARBA" id="ARBA00000815"/>
    </source>
</evidence>
<dbReference type="SFLD" id="SFLDG01128">
    <property type="entry name" value="C1.4:_5'-Nucleotidase_Like"/>
    <property type="match status" value="1"/>
</dbReference>
<feature type="signal peptide" evidence="10">
    <location>
        <begin position="1"/>
        <end position="18"/>
    </location>
</feature>
<evidence type="ECO:0000256" key="8">
    <source>
        <dbReference type="ARBA" id="ARBA00023080"/>
    </source>
</evidence>
<dbReference type="GO" id="GO:0008253">
    <property type="term" value="F:5'-nucleotidase activity"/>
    <property type="evidence" value="ECO:0007669"/>
    <property type="project" value="UniProtKB-EC"/>
</dbReference>
<keyword evidence="10" id="KW-0732">Signal</keyword>
<accession>A0AAV2U0T5</accession>
<keyword evidence="4" id="KW-0479">Metal-binding</keyword>
<dbReference type="GO" id="GO:0009117">
    <property type="term" value="P:nucleotide metabolic process"/>
    <property type="evidence" value="ECO:0007669"/>
    <property type="project" value="UniProtKB-KW"/>
</dbReference>
<evidence type="ECO:0000256" key="6">
    <source>
        <dbReference type="ARBA" id="ARBA00022801"/>
    </source>
</evidence>
<evidence type="ECO:0000256" key="5">
    <source>
        <dbReference type="ARBA" id="ARBA00022741"/>
    </source>
</evidence>
<dbReference type="NCBIfam" id="TIGR01544">
    <property type="entry name" value="HAD-SF-IE"/>
    <property type="match status" value="1"/>
</dbReference>
<dbReference type="SFLD" id="SFLDS00003">
    <property type="entry name" value="Haloacid_Dehalogenase"/>
    <property type="match status" value="1"/>
</dbReference>
<dbReference type="FunFam" id="1.10.150.340:FF:000001">
    <property type="entry name" value="Cytosolic 5-nucleotidase 3-like"/>
    <property type="match status" value="1"/>
</dbReference>
<keyword evidence="6 9" id="KW-0378">Hydrolase</keyword>
<proteinExistence type="inferred from homology"/>
<evidence type="ECO:0000256" key="3">
    <source>
        <dbReference type="ARBA" id="ARBA00012643"/>
    </source>
</evidence>
<evidence type="ECO:0000313" key="11">
    <source>
        <dbReference type="EMBL" id="CAL5142111.1"/>
    </source>
</evidence>
<name>A0AAV2U0T5_CALDB</name>
<comment type="similarity">
    <text evidence="2 9">Belongs to the pyrimidine 5'-nucleotidase family.</text>
</comment>
<sequence length="405" mass="45375">MLLSGVVLYVYSLPLSLPVCPQAPCRFRYILVRIFYHGNFYGSVIQLSDNKQHFHLLEFHLARHDMIECGHSNTDAVSSVSLLHFSIQKAVDTLIKSVIHGSCETKKSKTYIRDIEETQKKLFRLIAGGSELLQVVSDFDQTMSKYWHNGALVVSCHGVIKADPELTEEAKQKLKQGDKKYLPIEFDPNLSNAEKIPFMLDWWTNAHKTIVDCKLHRDILARTVKECSVELREGLSDFMGLLQKYGIPLLIFSAGIGDVIELLLQDRSLYTENVRVISNFMEFNEDGVLVGFREPLIHTFNKSANSVANDHFAQLSSERRNVLLIGDSIGDVNMADGAVDEDPAGTSGTVLRVGFLNGLVEASLEKYQSLYDIVLVNDDTFDVPLSIVRSVVNRSSAFVDGVRTS</sequence>
<dbReference type="Gene3D" id="1.10.150.340">
    <property type="entry name" value="Pyrimidine 5'-nucleotidase (UMPH-1), N-terminal domain"/>
    <property type="match status" value="1"/>
</dbReference>
<gene>
    <name evidence="11" type="ORF">CDAUBV1_LOCUS17389</name>
</gene>
<keyword evidence="9" id="KW-0963">Cytoplasm</keyword>
<dbReference type="SUPFAM" id="SSF56784">
    <property type="entry name" value="HAD-like"/>
    <property type="match status" value="1"/>
</dbReference>
<evidence type="ECO:0000256" key="7">
    <source>
        <dbReference type="ARBA" id="ARBA00022842"/>
    </source>
</evidence>
<dbReference type="Gene3D" id="3.40.50.1000">
    <property type="entry name" value="HAD superfamily/HAD-like"/>
    <property type="match status" value="1"/>
</dbReference>
<dbReference type="InterPro" id="IPR006434">
    <property type="entry name" value="Pyrimidine_nucleotidase_eu"/>
</dbReference>
<dbReference type="AlphaFoldDB" id="A0AAV2U0T5"/>
<dbReference type="Pfam" id="PF05822">
    <property type="entry name" value="UMPH-1"/>
    <property type="match status" value="1"/>
</dbReference>
<organism evidence="11 12">
    <name type="scientific">Calicophoron daubneyi</name>
    <name type="common">Rumen fluke</name>
    <name type="synonym">Paramphistomum daubneyi</name>
    <dbReference type="NCBI Taxonomy" id="300641"/>
    <lineage>
        <taxon>Eukaryota</taxon>
        <taxon>Metazoa</taxon>
        <taxon>Spiralia</taxon>
        <taxon>Lophotrochozoa</taxon>
        <taxon>Platyhelminthes</taxon>
        <taxon>Trematoda</taxon>
        <taxon>Digenea</taxon>
        <taxon>Plagiorchiida</taxon>
        <taxon>Pronocephalata</taxon>
        <taxon>Paramphistomoidea</taxon>
        <taxon>Paramphistomidae</taxon>
        <taxon>Calicophoron</taxon>
    </lineage>
</organism>
<dbReference type="EMBL" id="CAXLJL010000956">
    <property type="protein sequence ID" value="CAL5142111.1"/>
    <property type="molecule type" value="Genomic_DNA"/>
</dbReference>
<dbReference type="InterPro" id="IPR023214">
    <property type="entry name" value="HAD_sf"/>
</dbReference>
<dbReference type="InterPro" id="IPR036412">
    <property type="entry name" value="HAD-like_sf"/>
</dbReference>
<dbReference type="GO" id="GO:0000166">
    <property type="term" value="F:nucleotide binding"/>
    <property type="evidence" value="ECO:0007669"/>
    <property type="project" value="UniProtKB-KW"/>
</dbReference>
<comment type="subcellular location">
    <subcellularLocation>
        <location evidence="9">Cytoplasm</location>
    </subcellularLocation>
</comment>
<keyword evidence="5 9" id="KW-0547">Nucleotide-binding</keyword>
<evidence type="ECO:0000256" key="10">
    <source>
        <dbReference type="SAM" id="SignalP"/>
    </source>
</evidence>
<reference evidence="11" key="1">
    <citation type="submission" date="2024-06" db="EMBL/GenBank/DDBJ databases">
        <authorList>
            <person name="Liu X."/>
            <person name="Lenzi L."/>
            <person name="Haldenby T S."/>
            <person name="Uol C."/>
        </authorList>
    </citation>
    <scope>NUCLEOTIDE SEQUENCE</scope>
</reference>
<keyword evidence="7" id="KW-0460">Magnesium</keyword>
<evidence type="ECO:0000256" key="2">
    <source>
        <dbReference type="ARBA" id="ARBA00008389"/>
    </source>
</evidence>
<dbReference type="Proteomes" id="UP001497525">
    <property type="component" value="Unassembled WGS sequence"/>
</dbReference>
<dbReference type="GO" id="GO:0000287">
    <property type="term" value="F:magnesium ion binding"/>
    <property type="evidence" value="ECO:0007669"/>
    <property type="project" value="InterPro"/>
</dbReference>
<dbReference type="PANTHER" id="PTHR13045:SF0">
    <property type="entry name" value="7-METHYLGUANOSINE PHOSPHATE-SPECIFIC 5'-NUCLEOTIDASE"/>
    <property type="match status" value="1"/>
</dbReference>
<keyword evidence="8 9" id="KW-0546">Nucleotide metabolism</keyword>
<comment type="caution">
    <text evidence="11">The sequence shown here is derived from an EMBL/GenBank/DDBJ whole genome shotgun (WGS) entry which is preliminary data.</text>
</comment>
<dbReference type="PANTHER" id="PTHR13045">
    <property type="entry name" value="5'-NUCLEOTIDASE"/>
    <property type="match status" value="1"/>
</dbReference>
<evidence type="ECO:0000313" key="12">
    <source>
        <dbReference type="Proteomes" id="UP001497525"/>
    </source>
</evidence>
<feature type="chain" id="PRO_5043360077" description="5'-nucleotidase" evidence="10">
    <location>
        <begin position="19"/>
        <end position="405"/>
    </location>
</feature>
<dbReference type="EC" id="3.1.3.5" evidence="3 9"/>
<comment type="catalytic activity">
    <reaction evidence="1 9">
        <text>a ribonucleoside 5'-phosphate + H2O = a ribonucleoside + phosphate</text>
        <dbReference type="Rhea" id="RHEA:12484"/>
        <dbReference type="ChEBI" id="CHEBI:15377"/>
        <dbReference type="ChEBI" id="CHEBI:18254"/>
        <dbReference type="ChEBI" id="CHEBI:43474"/>
        <dbReference type="ChEBI" id="CHEBI:58043"/>
        <dbReference type="EC" id="3.1.3.5"/>
    </reaction>
</comment>
<evidence type="ECO:0000256" key="4">
    <source>
        <dbReference type="ARBA" id="ARBA00022723"/>
    </source>
</evidence>
<evidence type="ECO:0000256" key="9">
    <source>
        <dbReference type="RuleBase" id="RU361276"/>
    </source>
</evidence>
<dbReference type="GO" id="GO:0005737">
    <property type="term" value="C:cytoplasm"/>
    <property type="evidence" value="ECO:0007669"/>
    <property type="project" value="UniProtKB-SubCell"/>
</dbReference>
<protein>
    <recommendedName>
        <fullName evidence="3 9">5'-nucleotidase</fullName>
        <ecNumber evidence="3 9">3.1.3.5</ecNumber>
    </recommendedName>
</protein>